<feature type="compositionally biased region" description="Polar residues" evidence="1">
    <location>
        <begin position="135"/>
        <end position="153"/>
    </location>
</feature>
<evidence type="ECO:0000256" key="1">
    <source>
        <dbReference type="SAM" id="MobiDB-lite"/>
    </source>
</evidence>
<accession>A0AAD9UXG6</accession>
<feature type="region of interest" description="Disordered" evidence="1">
    <location>
        <begin position="1"/>
        <end position="30"/>
    </location>
</feature>
<evidence type="ECO:0000313" key="2">
    <source>
        <dbReference type="EMBL" id="KAK2553516.1"/>
    </source>
</evidence>
<feature type="compositionally biased region" description="Basic and acidic residues" evidence="1">
    <location>
        <begin position="1"/>
        <end position="11"/>
    </location>
</feature>
<dbReference type="AlphaFoldDB" id="A0AAD9UXG6"/>
<comment type="caution">
    <text evidence="2">The sequence shown here is derived from an EMBL/GenBank/DDBJ whole genome shotgun (WGS) entry which is preliminary data.</text>
</comment>
<sequence>MPERPPNETRRDKFKKGGARSNNCSDEKATTATSEFQAMFLNHQTQQPQAMFAILEKVDKKINQTLQLFAQGHNRAPISTERGTCPLQLRISGSVSASNQGIDDFWIQGECYGVDWDGPAPDGSLDDATPVEVPNTRSPLEPAQNSSLTNLINPPRNNNEYGIDIYLETLTFIQEVAISI</sequence>
<name>A0AAD9UXG6_ACRCE</name>
<protein>
    <submittedName>
        <fullName evidence="2">Uncharacterized protein</fullName>
    </submittedName>
</protein>
<proteinExistence type="predicted"/>
<feature type="compositionally biased region" description="Polar residues" evidence="1">
    <location>
        <begin position="20"/>
        <end position="30"/>
    </location>
</feature>
<reference evidence="2" key="1">
    <citation type="journal article" date="2023" name="G3 (Bethesda)">
        <title>Whole genome assembly and annotation of the endangered Caribbean coral Acropora cervicornis.</title>
        <authorList>
            <person name="Selwyn J.D."/>
            <person name="Vollmer S.V."/>
        </authorList>
    </citation>
    <scope>NUCLEOTIDE SEQUENCE</scope>
    <source>
        <strain evidence="2">K2</strain>
    </source>
</reference>
<organism evidence="2 3">
    <name type="scientific">Acropora cervicornis</name>
    <name type="common">Staghorn coral</name>
    <dbReference type="NCBI Taxonomy" id="6130"/>
    <lineage>
        <taxon>Eukaryota</taxon>
        <taxon>Metazoa</taxon>
        <taxon>Cnidaria</taxon>
        <taxon>Anthozoa</taxon>
        <taxon>Hexacorallia</taxon>
        <taxon>Scleractinia</taxon>
        <taxon>Astrocoeniina</taxon>
        <taxon>Acroporidae</taxon>
        <taxon>Acropora</taxon>
    </lineage>
</organism>
<dbReference type="Proteomes" id="UP001249851">
    <property type="component" value="Unassembled WGS sequence"/>
</dbReference>
<feature type="region of interest" description="Disordered" evidence="1">
    <location>
        <begin position="118"/>
        <end position="153"/>
    </location>
</feature>
<keyword evidence="3" id="KW-1185">Reference proteome</keyword>
<evidence type="ECO:0000313" key="3">
    <source>
        <dbReference type="Proteomes" id="UP001249851"/>
    </source>
</evidence>
<gene>
    <name evidence="2" type="ORF">P5673_025001</name>
</gene>
<dbReference type="EMBL" id="JARQWQ010000076">
    <property type="protein sequence ID" value="KAK2553516.1"/>
    <property type="molecule type" value="Genomic_DNA"/>
</dbReference>
<reference evidence="2" key="2">
    <citation type="journal article" date="2023" name="Science">
        <title>Genomic signatures of disease resistance in endangered staghorn corals.</title>
        <authorList>
            <person name="Vollmer S.V."/>
            <person name="Selwyn J.D."/>
            <person name="Despard B.A."/>
            <person name="Roesel C.L."/>
        </authorList>
    </citation>
    <scope>NUCLEOTIDE SEQUENCE</scope>
    <source>
        <strain evidence="2">K2</strain>
    </source>
</reference>